<keyword evidence="1" id="KW-0732">Signal</keyword>
<dbReference type="SUPFAM" id="SSF48452">
    <property type="entry name" value="TPR-like"/>
    <property type="match status" value="1"/>
</dbReference>
<organism evidence="2 3">
    <name type="scientific">Bacteroides eggerthii 1_2_48FAA</name>
    <dbReference type="NCBI Taxonomy" id="665953"/>
    <lineage>
        <taxon>Bacteria</taxon>
        <taxon>Pseudomonadati</taxon>
        <taxon>Bacteroidota</taxon>
        <taxon>Bacteroidia</taxon>
        <taxon>Bacteroidales</taxon>
        <taxon>Bacteroidaceae</taxon>
        <taxon>Bacteroides</taxon>
    </lineage>
</organism>
<dbReference type="EMBL" id="ACWG01000001">
    <property type="protein sequence ID" value="EFV31724.1"/>
    <property type="molecule type" value="Genomic_DNA"/>
</dbReference>
<comment type="caution">
    <text evidence="2">The sequence shown here is derived from an EMBL/GenBank/DDBJ whole genome shotgun (WGS) entry which is preliminary data.</text>
</comment>
<dbReference type="RefSeq" id="WP_004292496.1">
    <property type="nucleotide sequence ID" value="NZ_AKBX01000001.1"/>
</dbReference>
<evidence type="ECO:0000256" key="1">
    <source>
        <dbReference type="SAM" id="SignalP"/>
    </source>
</evidence>
<sequence>MKFYYLTLIFFLSLCSDIVKAQNRYDTPAEAPIINTYVPMSHEEMMLRAAAAVWKKRQAIESFAEYSRTAYFYLQKKQIGHFVNYANAALSTGHYNIQLYYNLGISYYLLGQQRKGKRFLKKASKKGFTEANHALFAIKKKEALSYSWFIL</sequence>
<dbReference type="InterPro" id="IPR011990">
    <property type="entry name" value="TPR-like_helical_dom_sf"/>
</dbReference>
<dbReference type="AlphaFoldDB" id="E5WTQ2"/>
<dbReference type="Proteomes" id="UP000003246">
    <property type="component" value="Unassembled WGS sequence"/>
</dbReference>
<gene>
    <name evidence="2" type="ORF">HMPREF1016_00053</name>
</gene>
<feature type="signal peptide" evidence="1">
    <location>
        <begin position="1"/>
        <end position="21"/>
    </location>
</feature>
<protein>
    <submittedName>
        <fullName evidence="2">Uncharacterized protein</fullName>
    </submittedName>
</protein>
<evidence type="ECO:0000313" key="2">
    <source>
        <dbReference type="EMBL" id="EFV31724.1"/>
    </source>
</evidence>
<evidence type="ECO:0000313" key="3">
    <source>
        <dbReference type="Proteomes" id="UP000003246"/>
    </source>
</evidence>
<dbReference type="HOGENOM" id="CLU_1746047_0_0_10"/>
<reference evidence="2 3" key="1">
    <citation type="submission" date="2010-10" db="EMBL/GenBank/DDBJ databases">
        <title>The Genome Sequence of Bacteroides eggerthii strain 1_2_48FAA.</title>
        <authorList>
            <consortium name="The Broad Institute Genome Sequencing Platform"/>
            <person name="Ward D."/>
            <person name="Earl A."/>
            <person name="Feldgarden M."/>
            <person name="Young S.K."/>
            <person name="Gargeya S."/>
            <person name="Zeng Q."/>
            <person name="Alvarado L."/>
            <person name="Berlin A."/>
            <person name="Bochicchio J."/>
            <person name="Chapman S.B."/>
            <person name="Chen Z."/>
            <person name="Freedman E."/>
            <person name="Gellesch M."/>
            <person name="Goldberg J."/>
            <person name="Griggs A."/>
            <person name="Gujja S."/>
            <person name="Heilman E."/>
            <person name="Heiman D."/>
            <person name="Howarth C."/>
            <person name="Mehta T."/>
            <person name="Neiman D."/>
            <person name="Pearson M."/>
            <person name="Roberts A."/>
            <person name="Saif S."/>
            <person name="Shea T."/>
            <person name="Shenoy N."/>
            <person name="Sisk P."/>
            <person name="Stolte C."/>
            <person name="Sykes S."/>
            <person name="White J."/>
            <person name="Yandava C."/>
            <person name="Allen-Vercoe E."/>
            <person name="Ambrose C."/>
            <person name="Strauss J."/>
            <person name="Daigneault M."/>
            <person name="Haas B."/>
            <person name="Nusbaum C."/>
            <person name="Birren B."/>
        </authorList>
    </citation>
    <scope>NUCLEOTIDE SEQUENCE [LARGE SCALE GENOMIC DNA]</scope>
    <source>
        <strain evidence="2 3">1_2_48FAA</strain>
    </source>
</reference>
<proteinExistence type="predicted"/>
<dbReference type="Gene3D" id="1.25.40.10">
    <property type="entry name" value="Tetratricopeptide repeat domain"/>
    <property type="match status" value="1"/>
</dbReference>
<name>E5WTQ2_9BACE</name>
<feature type="chain" id="PRO_5003199417" evidence="1">
    <location>
        <begin position="22"/>
        <end position="151"/>
    </location>
</feature>
<accession>E5WTQ2</accession>